<feature type="compositionally biased region" description="Low complexity" evidence="1">
    <location>
        <begin position="104"/>
        <end position="114"/>
    </location>
</feature>
<name>A0A5M9MAY9_9EURO</name>
<protein>
    <submittedName>
        <fullName evidence="2">Uncharacterized protein</fullName>
    </submittedName>
</protein>
<evidence type="ECO:0000313" key="3">
    <source>
        <dbReference type="Proteomes" id="UP000324241"/>
    </source>
</evidence>
<proteinExistence type="predicted"/>
<feature type="region of interest" description="Disordered" evidence="1">
    <location>
        <begin position="63"/>
        <end position="130"/>
    </location>
</feature>
<reference evidence="2 3" key="1">
    <citation type="submission" date="2019-08" db="EMBL/GenBank/DDBJ databases">
        <title>The genome sequence of a newly discovered highly antifungal drug resistant Aspergillus species, Aspergillus tanneri NIH 1004.</title>
        <authorList>
            <person name="Mounaud S."/>
            <person name="Singh I."/>
            <person name="Joardar V."/>
            <person name="Pakala S."/>
            <person name="Pakala S."/>
            <person name="Venepally P."/>
            <person name="Chung J.K."/>
            <person name="Losada L."/>
            <person name="Nierman W.C."/>
        </authorList>
    </citation>
    <scope>NUCLEOTIDE SEQUENCE [LARGE SCALE GENOMIC DNA]</scope>
    <source>
        <strain evidence="2 3">NIH1004</strain>
    </source>
</reference>
<evidence type="ECO:0000256" key="1">
    <source>
        <dbReference type="SAM" id="MobiDB-lite"/>
    </source>
</evidence>
<accession>A0A5M9MAY9</accession>
<sequence>MPPKGRRNTGGKRLPGQMLENCLKKPKVLSVKDNDDLNEAFIEQYKAWHVRAAEWVLEENGRTVDDYTSIEPAPVPDLSNEILPNEDPEFEGEMDLDKSESDLESSSNSSTEFGEQGDGEQSEGGQGDSE</sequence>
<gene>
    <name evidence="2" type="ORF">ATNIH1004_011835</name>
</gene>
<evidence type="ECO:0000313" key="2">
    <source>
        <dbReference type="EMBL" id="KAA8641699.1"/>
    </source>
</evidence>
<comment type="caution">
    <text evidence="2">The sequence shown here is derived from an EMBL/GenBank/DDBJ whole genome shotgun (WGS) entry which is preliminary data.</text>
</comment>
<dbReference type="GeneID" id="54334536"/>
<dbReference type="AlphaFoldDB" id="A0A5M9MAY9"/>
<organism evidence="2 3">
    <name type="scientific">Aspergillus tanneri</name>
    <dbReference type="NCBI Taxonomy" id="1220188"/>
    <lineage>
        <taxon>Eukaryota</taxon>
        <taxon>Fungi</taxon>
        <taxon>Dikarya</taxon>
        <taxon>Ascomycota</taxon>
        <taxon>Pezizomycotina</taxon>
        <taxon>Eurotiomycetes</taxon>
        <taxon>Eurotiomycetidae</taxon>
        <taxon>Eurotiales</taxon>
        <taxon>Aspergillaceae</taxon>
        <taxon>Aspergillus</taxon>
        <taxon>Aspergillus subgen. Circumdati</taxon>
    </lineage>
</organism>
<dbReference type="Proteomes" id="UP000324241">
    <property type="component" value="Unassembled WGS sequence"/>
</dbReference>
<dbReference type="EMBL" id="QUQM01000009">
    <property type="protein sequence ID" value="KAA8641699.1"/>
    <property type="molecule type" value="Genomic_DNA"/>
</dbReference>
<feature type="compositionally biased region" description="Acidic residues" evidence="1">
    <location>
        <begin position="84"/>
        <end position="94"/>
    </location>
</feature>
<dbReference type="RefSeq" id="XP_033421061.1">
    <property type="nucleotide sequence ID" value="XM_033576397.1"/>
</dbReference>